<reference evidence="2" key="1">
    <citation type="journal article" date="2023" name="bioRxiv">
        <title>Scaffold-level genome assemblies of two parasitoid biocontrol wasps reveal the parthenogenesis mechanism and an associated novel virus.</title>
        <authorList>
            <person name="Inwood S."/>
            <person name="Skelly J."/>
            <person name="Guhlin J."/>
            <person name="Harrop T."/>
            <person name="Goldson S."/>
            <person name="Dearden P."/>
        </authorList>
    </citation>
    <scope>NUCLEOTIDE SEQUENCE</scope>
    <source>
        <strain evidence="2">Irish</strain>
        <tissue evidence="2">Whole body</tissue>
    </source>
</reference>
<feature type="region of interest" description="Disordered" evidence="1">
    <location>
        <begin position="9"/>
        <end position="43"/>
    </location>
</feature>
<accession>A0AA39FX78</accession>
<name>A0AA39FX78_9HYME</name>
<gene>
    <name evidence="2" type="ORF">PV328_001219</name>
</gene>
<keyword evidence="3" id="KW-1185">Reference proteome</keyword>
<evidence type="ECO:0000313" key="3">
    <source>
        <dbReference type="Proteomes" id="UP001168990"/>
    </source>
</evidence>
<proteinExistence type="predicted"/>
<evidence type="ECO:0000256" key="1">
    <source>
        <dbReference type="SAM" id="MobiDB-lite"/>
    </source>
</evidence>
<sequence>MDEVLLEIRSNKNNSLNTRSNDSTQEQNRQRQKITPSAAGTDRIMDQMLPTGQSMGPYKDPMSFTQNEADLSIYYVPPPSGTSQTVTPPSGTNQNVPPPSGTTQYNLPPYGTTQNRQQPSGTTQNIQQPFGTNYYPPPPSGTDYRFPTPNNHPTVQRDRNPTVNFADNYNRSSSPVLNQYRASSTRLLDRREQPVPHEQSPIEQPMQTRLVQKNRLFFFSIFEVKYLRGGVKRCKKMPVKIGALNIDI</sequence>
<reference evidence="2" key="2">
    <citation type="submission" date="2023-03" db="EMBL/GenBank/DDBJ databases">
        <authorList>
            <person name="Inwood S.N."/>
            <person name="Skelly J.G."/>
            <person name="Guhlin J."/>
            <person name="Harrop T.W.R."/>
            <person name="Goldson S.G."/>
            <person name="Dearden P.K."/>
        </authorList>
    </citation>
    <scope>NUCLEOTIDE SEQUENCE</scope>
    <source>
        <strain evidence="2">Irish</strain>
        <tissue evidence="2">Whole body</tissue>
    </source>
</reference>
<dbReference type="Proteomes" id="UP001168990">
    <property type="component" value="Unassembled WGS sequence"/>
</dbReference>
<organism evidence="2 3">
    <name type="scientific">Microctonus aethiopoides</name>
    <dbReference type="NCBI Taxonomy" id="144406"/>
    <lineage>
        <taxon>Eukaryota</taxon>
        <taxon>Metazoa</taxon>
        <taxon>Ecdysozoa</taxon>
        <taxon>Arthropoda</taxon>
        <taxon>Hexapoda</taxon>
        <taxon>Insecta</taxon>
        <taxon>Pterygota</taxon>
        <taxon>Neoptera</taxon>
        <taxon>Endopterygota</taxon>
        <taxon>Hymenoptera</taxon>
        <taxon>Apocrita</taxon>
        <taxon>Ichneumonoidea</taxon>
        <taxon>Braconidae</taxon>
        <taxon>Euphorinae</taxon>
        <taxon>Microctonus</taxon>
    </lineage>
</organism>
<dbReference type="AlphaFoldDB" id="A0AA39FX78"/>
<dbReference type="EMBL" id="JAQQBS010000001">
    <property type="protein sequence ID" value="KAK0177140.1"/>
    <property type="molecule type" value="Genomic_DNA"/>
</dbReference>
<feature type="region of interest" description="Disordered" evidence="1">
    <location>
        <begin position="73"/>
        <end position="160"/>
    </location>
</feature>
<feature type="compositionally biased region" description="Polar residues" evidence="1">
    <location>
        <begin position="11"/>
        <end position="27"/>
    </location>
</feature>
<protein>
    <submittedName>
        <fullName evidence="2">Uncharacterized protein</fullName>
    </submittedName>
</protein>
<feature type="compositionally biased region" description="Polar residues" evidence="1">
    <location>
        <begin position="81"/>
        <end position="131"/>
    </location>
</feature>
<evidence type="ECO:0000313" key="2">
    <source>
        <dbReference type="EMBL" id="KAK0177140.1"/>
    </source>
</evidence>
<comment type="caution">
    <text evidence="2">The sequence shown here is derived from an EMBL/GenBank/DDBJ whole genome shotgun (WGS) entry which is preliminary data.</text>
</comment>